<feature type="non-terminal residue" evidence="3">
    <location>
        <position position="147"/>
    </location>
</feature>
<proteinExistence type="predicted"/>
<dbReference type="PROSITE" id="PS51379">
    <property type="entry name" value="4FE4S_FER_2"/>
    <property type="match status" value="1"/>
</dbReference>
<evidence type="ECO:0000313" key="4">
    <source>
        <dbReference type="Proteomes" id="UP000553632"/>
    </source>
</evidence>
<dbReference type="Pfam" id="PF12837">
    <property type="entry name" value="Fer4_6"/>
    <property type="match status" value="1"/>
</dbReference>
<dbReference type="Proteomes" id="UP000553632">
    <property type="component" value="Unassembled WGS sequence"/>
</dbReference>
<dbReference type="AlphaFoldDB" id="A0A7J6U4A8"/>
<feature type="non-terminal residue" evidence="3">
    <location>
        <position position="1"/>
    </location>
</feature>
<keyword evidence="4" id="KW-1185">Reference proteome</keyword>
<name>A0A7J6U4A8_PEROL</name>
<gene>
    <name evidence="3" type="ORF">FOZ63_024410</name>
</gene>
<feature type="domain" description="4Fe-4S ferredoxin-type" evidence="2">
    <location>
        <begin position="114"/>
        <end position="143"/>
    </location>
</feature>
<keyword evidence="1" id="KW-0560">Oxidoreductase</keyword>
<dbReference type="GO" id="GO:0016903">
    <property type="term" value="F:oxidoreductase activity, acting on the aldehyde or oxo group of donors"/>
    <property type="evidence" value="ECO:0007669"/>
    <property type="project" value="InterPro"/>
</dbReference>
<dbReference type="Gene3D" id="4.10.780.10">
    <property type="entry name" value="Pyruvate-flavodoxin oxidoreductase, EKR domain"/>
    <property type="match status" value="1"/>
</dbReference>
<accession>A0A7J6U4A8</accession>
<dbReference type="GO" id="GO:0006979">
    <property type="term" value="P:response to oxidative stress"/>
    <property type="evidence" value="ECO:0007669"/>
    <property type="project" value="TreeGrafter"/>
</dbReference>
<evidence type="ECO:0000259" key="2">
    <source>
        <dbReference type="PROSITE" id="PS51379"/>
    </source>
</evidence>
<dbReference type="EMBL" id="JABANO010006524">
    <property type="protein sequence ID" value="KAF4751660.1"/>
    <property type="molecule type" value="Genomic_DNA"/>
</dbReference>
<dbReference type="InterPro" id="IPR019456">
    <property type="entry name" value="Pyrv-flavodox_OxRtase_EKR"/>
</dbReference>
<dbReference type="InterPro" id="IPR037112">
    <property type="entry name" value="Pyrv-flavodox_OxR_EKR_sf"/>
</dbReference>
<dbReference type="InterPro" id="IPR017896">
    <property type="entry name" value="4Fe4S_Fe-S-bd"/>
</dbReference>
<dbReference type="InterPro" id="IPR017900">
    <property type="entry name" value="4Fe4S_Fe_S_CS"/>
</dbReference>
<dbReference type="PROSITE" id="PS00198">
    <property type="entry name" value="4FE4S_FER_1"/>
    <property type="match status" value="1"/>
</dbReference>
<dbReference type="PANTHER" id="PTHR32154">
    <property type="entry name" value="PYRUVATE-FLAVODOXIN OXIDOREDUCTASE-RELATED"/>
    <property type="match status" value="1"/>
</dbReference>
<organism evidence="3 4">
    <name type="scientific">Perkinsus olseni</name>
    <name type="common">Perkinsus atlanticus</name>
    <dbReference type="NCBI Taxonomy" id="32597"/>
    <lineage>
        <taxon>Eukaryota</taxon>
        <taxon>Sar</taxon>
        <taxon>Alveolata</taxon>
        <taxon>Perkinsozoa</taxon>
        <taxon>Perkinsea</taxon>
        <taxon>Perkinsida</taxon>
        <taxon>Perkinsidae</taxon>
        <taxon>Perkinsus</taxon>
    </lineage>
</organism>
<dbReference type="Gene3D" id="3.30.70.20">
    <property type="match status" value="1"/>
</dbReference>
<sequence>KSYGHRGEAVVQKNYEMIDKALDAITEITVPAEWKNLSDRMLNYEQTYDKAIGDLAKNKAYHMNAAEFTKNIQAPIALLKGDDIPVSAFASDELVGGKVPLGTSKVEKRGVALEVPEVDMDKCTQCNTCAMSCPHAVIRPFLLSQFE</sequence>
<protein>
    <recommendedName>
        <fullName evidence="2">4Fe-4S ferredoxin-type domain-containing protein</fullName>
    </recommendedName>
</protein>
<reference evidence="3 4" key="1">
    <citation type="submission" date="2020-04" db="EMBL/GenBank/DDBJ databases">
        <title>Perkinsus olseni comparative genomics.</title>
        <authorList>
            <person name="Bogema D.R."/>
        </authorList>
    </citation>
    <scope>NUCLEOTIDE SEQUENCE [LARGE SCALE GENOMIC DNA]</scope>
    <source>
        <strain evidence="3 4">ATCC PRA-207</strain>
    </source>
</reference>
<dbReference type="InterPro" id="IPR002869">
    <property type="entry name" value="Pyrv_flavodox_OxRed_cen"/>
</dbReference>
<dbReference type="SUPFAM" id="SSF53323">
    <property type="entry name" value="Pyruvate-ferredoxin oxidoreductase, PFOR, domain III"/>
    <property type="match status" value="1"/>
</dbReference>
<dbReference type="InterPro" id="IPR050722">
    <property type="entry name" value="Pyruvate:ferred/Flavod_OxRd"/>
</dbReference>
<dbReference type="PANTHER" id="PTHR32154:SF0">
    <property type="entry name" value="PYRUVATE-FLAVODOXIN OXIDOREDUCTASE-RELATED"/>
    <property type="match status" value="1"/>
</dbReference>
<dbReference type="SUPFAM" id="SSF54862">
    <property type="entry name" value="4Fe-4S ferredoxins"/>
    <property type="match status" value="1"/>
</dbReference>
<dbReference type="SMART" id="SM00890">
    <property type="entry name" value="EKR"/>
    <property type="match status" value="1"/>
</dbReference>
<dbReference type="Pfam" id="PF10371">
    <property type="entry name" value="EKR"/>
    <property type="match status" value="1"/>
</dbReference>
<comment type="caution">
    <text evidence="3">The sequence shown here is derived from an EMBL/GenBank/DDBJ whole genome shotgun (WGS) entry which is preliminary data.</text>
</comment>
<evidence type="ECO:0000256" key="1">
    <source>
        <dbReference type="ARBA" id="ARBA00023002"/>
    </source>
</evidence>
<evidence type="ECO:0000313" key="3">
    <source>
        <dbReference type="EMBL" id="KAF4751660.1"/>
    </source>
</evidence>